<dbReference type="CDD" id="cd01647">
    <property type="entry name" value="RT_LTR"/>
    <property type="match status" value="1"/>
</dbReference>
<dbReference type="GO" id="GO:0004519">
    <property type="term" value="F:endonuclease activity"/>
    <property type="evidence" value="ECO:0007669"/>
    <property type="project" value="UniProtKB-KW"/>
</dbReference>
<keyword evidence="3" id="KW-0548">Nucleotidyltransferase</keyword>
<dbReference type="PANTHER" id="PTHR37984">
    <property type="entry name" value="PROTEIN CBG26694"/>
    <property type="match status" value="1"/>
</dbReference>
<feature type="compositionally biased region" description="Basic residues" evidence="14">
    <location>
        <begin position="1774"/>
        <end position="1789"/>
    </location>
</feature>
<dbReference type="InterPro" id="IPR021109">
    <property type="entry name" value="Peptidase_aspartic_dom_sf"/>
</dbReference>
<keyword evidence="4" id="KW-0540">Nuclease</keyword>
<evidence type="ECO:0000259" key="18">
    <source>
        <dbReference type="PROSITE" id="PS51027"/>
    </source>
</evidence>
<dbReference type="GO" id="GO:0004190">
    <property type="term" value="F:aspartic-type endopeptidase activity"/>
    <property type="evidence" value="ECO:0007669"/>
    <property type="project" value="InterPro"/>
</dbReference>
<dbReference type="SUPFAM" id="SSF57756">
    <property type="entry name" value="Retrovirus zinc finger-like domains"/>
    <property type="match status" value="1"/>
</dbReference>
<dbReference type="InterPro" id="IPR001878">
    <property type="entry name" value="Znf_CCHC"/>
</dbReference>
<evidence type="ECO:0000259" key="15">
    <source>
        <dbReference type="PROSITE" id="PS50158"/>
    </source>
</evidence>
<dbReference type="EC" id="2.7.7.49" evidence="1"/>
<dbReference type="InterPro" id="IPR036397">
    <property type="entry name" value="RNaseH_sf"/>
</dbReference>
<dbReference type="GO" id="GO:0042575">
    <property type="term" value="C:DNA polymerase complex"/>
    <property type="evidence" value="ECO:0007669"/>
    <property type="project" value="UniProtKB-ARBA"/>
</dbReference>
<dbReference type="PROSITE" id="PS50158">
    <property type="entry name" value="ZF_CCHC"/>
    <property type="match status" value="1"/>
</dbReference>
<reference evidence="19" key="2">
    <citation type="submission" date="2013-05" db="EMBL/GenBank/DDBJ databases">
        <title>The genome and transcriptome of Haemonchus contortus: a key model parasite for drug and vaccine discovery.</title>
        <authorList>
            <person name="Laing R."/>
            <person name="Kikuchi T."/>
            <person name="Martinelli A."/>
            <person name="Tsai I.J."/>
            <person name="Beech R.N."/>
            <person name="Redman E."/>
            <person name="Holroyd N."/>
            <person name="Bartley D.J."/>
            <person name="Beasley H."/>
            <person name="Britton C."/>
            <person name="Curran D."/>
            <person name="Devaney E."/>
            <person name="Gilabert A."/>
            <person name="Jackson F."/>
            <person name="Hunt M."/>
            <person name="Johnston S."/>
            <person name="Kryukov I."/>
            <person name="Li K."/>
            <person name="Morrison A.A."/>
            <person name="Reid A.J."/>
            <person name="Sargison N."/>
            <person name="Saunders G."/>
            <person name="Wasmuth J.D."/>
            <person name="Wolstenholme A."/>
            <person name="Berriman M."/>
            <person name="Gilleard J.S."/>
            <person name="Cotton J.A."/>
        </authorList>
    </citation>
    <scope>NUCLEOTIDE SEQUENCE [LARGE SCALE GENOMIC DNA]</scope>
    <source>
        <strain evidence="19">ISE/inbred ISE</strain>
    </source>
</reference>
<dbReference type="InterPro" id="IPR036875">
    <property type="entry name" value="Znf_CCHC_sf"/>
</dbReference>
<evidence type="ECO:0000256" key="10">
    <source>
        <dbReference type="ARBA" id="ARBA00022918"/>
    </source>
</evidence>
<dbReference type="GO" id="GO:0008270">
    <property type="term" value="F:zinc ion binding"/>
    <property type="evidence" value="ECO:0007669"/>
    <property type="project" value="UniProtKB-KW"/>
</dbReference>
<dbReference type="PROSITE" id="PS50994">
    <property type="entry name" value="INTEGRASE"/>
    <property type="match status" value="1"/>
</dbReference>
<comment type="caution">
    <text evidence="19">The sequence shown here is derived from an EMBL/GenBank/DDBJ whole genome shotgun (WGS) entry which is preliminary data.</text>
</comment>
<dbReference type="PROSITE" id="PS50878">
    <property type="entry name" value="RT_POL"/>
    <property type="match status" value="1"/>
</dbReference>
<dbReference type="InterPro" id="IPR043502">
    <property type="entry name" value="DNA/RNA_pol_sf"/>
</dbReference>
<dbReference type="InterPro" id="IPR041588">
    <property type="entry name" value="Integrase_H2C2"/>
</dbReference>
<evidence type="ECO:0000259" key="16">
    <source>
        <dbReference type="PROSITE" id="PS50878"/>
    </source>
</evidence>
<dbReference type="Pfam" id="PF00665">
    <property type="entry name" value="rve"/>
    <property type="match status" value="1"/>
</dbReference>
<dbReference type="PANTHER" id="PTHR37984:SF5">
    <property type="entry name" value="PROTEIN NYNRIN-LIKE"/>
    <property type="match status" value="1"/>
</dbReference>
<accession>W6NHV7</accession>
<keyword evidence="5" id="KW-0479">Metal-binding</keyword>
<evidence type="ECO:0000256" key="3">
    <source>
        <dbReference type="ARBA" id="ARBA00022695"/>
    </source>
</evidence>
<dbReference type="GO" id="GO:0075523">
    <property type="term" value="P:viral translational frameshifting"/>
    <property type="evidence" value="ECO:0007669"/>
    <property type="project" value="UniProtKB-KW"/>
</dbReference>
<evidence type="ECO:0000256" key="11">
    <source>
        <dbReference type="ARBA" id="ARBA00023125"/>
    </source>
</evidence>
<name>W6NHV7_HAECO</name>
<dbReference type="SUPFAM" id="SSF56672">
    <property type="entry name" value="DNA/RNA polymerases"/>
    <property type="match status" value="1"/>
</dbReference>
<gene>
    <name evidence="19" type="ORF">HCOI_01800100</name>
</gene>
<evidence type="ECO:0000256" key="1">
    <source>
        <dbReference type="ARBA" id="ARBA00012493"/>
    </source>
</evidence>
<dbReference type="Gene3D" id="4.10.60.10">
    <property type="entry name" value="Zinc finger, CCHC-type"/>
    <property type="match status" value="1"/>
</dbReference>
<dbReference type="Pfam" id="PF17917">
    <property type="entry name" value="RT_RNaseH"/>
    <property type="match status" value="1"/>
</dbReference>
<evidence type="ECO:0000256" key="13">
    <source>
        <dbReference type="PROSITE-ProRule" id="PRU00506"/>
    </source>
</evidence>
<feature type="region of interest" description="Disordered" evidence="14">
    <location>
        <begin position="71"/>
        <end position="156"/>
    </location>
</feature>
<dbReference type="InterPro" id="IPR041373">
    <property type="entry name" value="RT_RNaseH"/>
</dbReference>
<keyword evidence="9" id="KW-0229">DNA integration</keyword>
<keyword evidence="10 19" id="KW-0695">RNA-directed DNA polymerase</keyword>
<dbReference type="Pfam" id="PF17921">
    <property type="entry name" value="Integrase_H2C2"/>
    <property type="match status" value="1"/>
</dbReference>
<evidence type="ECO:0000256" key="14">
    <source>
        <dbReference type="SAM" id="MobiDB-lite"/>
    </source>
</evidence>
<dbReference type="FunFam" id="3.30.70.270:FF:000020">
    <property type="entry name" value="Transposon Tf2-6 polyprotein-like Protein"/>
    <property type="match status" value="1"/>
</dbReference>
<dbReference type="GO" id="GO:0006508">
    <property type="term" value="P:proteolysis"/>
    <property type="evidence" value="ECO:0007669"/>
    <property type="project" value="InterPro"/>
</dbReference>
<dbReference type="GO" id="GO:0015074">
    <property type="term" value="P:DNA integration"/>
    <property type="evidence" value="ECO:0007669"/>
    <property type="project" value="UniProtKB-KW"/>
</dbReference>
<evidence type="ECO:0000256" key="7">
    <source>
        <dbReference type="ARBA" id="ARBA00022759"/>
    </source>
</evidence>
<dbReference type="InterPro" id="IPR000477">
    <property type="entry name" value="RT_dom"/>
</dbReference>
<keyword evidence="11" id="KW-0238">DNA-binding</keyword>
<dbReference type="Pfam" id="PF00078">
    <property type="entry name" value="RVT_1"/>
    <property type="match status" value="1"/>
</dbReference>
<evidence type="ECO:0000256" key="5">
    <source>
        <dbReference type="ARBA" id="ARBA00022723"/>
    </source>
</evidence>
<dbReference type="GO" id="GO:0019899">
    <property type="term" value="F:enzyme binding"/>
    <property type="evidence" value="ECO:0007669"/>
    <property type="project" value="UniProtKB-ARBA"/>
</dbReference>
<dbReference type="Gene3D" id="2.40.70.10">
    <property type="entry name" value="Acid Proteases"/>
    <property type="match status" value="1"/>
</dbReference>
<evidence type="ECO:0000259" key="17">
    <source>
        <dbReference type="PROSITE" id="PS50994"/>
    </source>
</evidence>
<dbReference type="InterPro" id="IPR012337">
    <property type="entry name" value="RNaseH-like_sf"/>
</dbReference>
<evidence type="ECO:0000313" key="19">
    <source>
        <dbReference type="EMBL" id="CDL96405.1"/>
    </source>
</evidence>
<dbReference type="Gene3D" id="3.30.70.270">
    <property type="match status" value="2"/>
</dbReference>
<protein>
    <recommendedName>
        <fullName evidence="1">RNA-directed DNA polymerase</fullName>
        <ecNumber evidence="1">2.7.7.49</ecNumber>
    </recommendedName>
</protein>
<sequence>MPPGATSLQKAEILCRQLASWNGSYCLTEALETSTCDEAYEKVKEVALRLERSLKTAEECRLLNKGKTEIRYRHRTPERRGGSGGDQNLDASSSGSERAAKPLVGSRPESVHSQKKKRERDPPRCYNCGNMGHLAKDCRSRPNPQQRTPARANAQQRPDVAYASLVEKSVCTSWWESASKTSELFGEKPLAVITLCGIEATALLDTGSQTTIIPVRLLKKAIDRKVDLDEYIERIPGPNTKVRDASGNIMEFFDTIRIAIRLEDQVEVVSAFVGRSPDEVVILGTNALDLFNLRLLKGTGTKSEHMAAKRTASVAAEVKNRTYVPAKAVRTLTLTCTRVSAVDSPLLCSRHPSIPDGICGSTETNEVSIPVINHSDEGLVFKKGEVIGEWEDSAWIKPRYIEPDRNMLDLDRSVNSGPKESRNNRLMRIIRQQNPVPEEAAAMLKEFNDVFALTDAELTQTDLVVHEIDTGDHKPIRQKTRPVPMAARKEFRETMKDLVGRGIVERSSSEWASPVVLVRKKDGTLRVCIDYRELNKVIRQDSYPLPKIDTVLQCLAGKKVFSTMDLASGYWQIRLSEDAKRKSAFTTSEGLFQFTVLPFGLSTSPAVFQRMMDRVLKGLELEDEVFVYIDDILIATESVERHYVVLRKVFETLRKANLRLKPQKCTFFRESVSFLGHYIDKDGVKTDPEKVRKIVEYPLPTNAAELRTFLGMASYYRKFIAGFAKLTKNLYRLLSPKTTWSWTPELNQRVQELKIALTRAPVLAQPNVPAAENGSRPFIIYTDASGEGLGAVLCQEGEDRFLHPIMFASKGLSKAEKNYHITDLEALALVFALRKFHYFVYGLRTIVRTDHQPLTCLFKRTNVSARVLRWALEVQKYKLEIEYVSGKANVVADALSRSAANLSEGEPTIPENDMVICEVKEQESEWLQELKEDPDYKQLVTDVMQKRDHKDVKLPRHAQRLRVADFCIDNGDLKMLCGNTAVRVVPKSKRKALFDEAHGGAMAGHLNGRKLYRQLRKIAFWEGMEADIAKWSKECSNCFLSRAHERLTPPLKPFTTSAPFELIGLDLVEYGLTERGNKYALVVIDHFSKFVGAYPIPNKSAETVARALFERWICGGCRWPKRIHSDQGPEFINSVLSGICEMTGIAQTATKGYNPRENGMTERAIGTLTRMLRKKTIIPADWDLMLPMVVFAYNSSPHDATGESPFYLLHAFDPNYPSSIIPRDQLSFNHLDADDYKHELLASIRLAQECANELNGKYKTRMKNAYDKRNKIDVDKLPKVGDRVFLKLPREKVSKKHPKLSEPWGGPYRVIETSENSALICNINENEEPIRIPFDALIVVPNEVESPARTTKTKRKMRRRANSNKIACRATTDGIDTSPLGLFFRCPGRHGQESDGYRYTCTIQEKTFKDVVPDAPEAIANLRFDTIFGLARLLSIYEHERNEERKRFLMLDHKYCSISVTGAQKAFLFYKKFCDHVFRSLILHDGSSLCLPHDGGTGWPIEQLNQATNEAVRYAQANSWDEVNVKEPNTTLLLLPDSFRAITAAFRENAYVERRLYSKLSEVSGFLERSVARICVLVGPTTDEPPAKRDWCKLASSLATAARMGMKVIAVAPPRGDRSYMQNRSDLNDVIELAKSAAVLMKQGLRSLIPAIESPNEPSHGPGAHPRSSSAEAYSRDVIKEYYDALRTYVEAEVDLPPLESAAKSRSSRTRLYFKQKRLGGRVSKEKSKATFTPFRNNHFRMQSMVAPICSPQMPILQYPQWMCPSTSAAPRCQHGRGRGARRGYSRPQ</sequence>
<dbReference type="GO" id="GO:0003964">
    <property type="term" value="F:RNA-directed DNA polymerase activity"/>
    <property type="evidence" value="ECO:0007669"/>
    <property type="project" value="UniProtKB-KW"/>
</dbReference>
<dbReference type="Gene3D" id="3.10.10.10">
    <property type="entry name" value="HIV Type 1 Reverse Transcriptase, subunit A, domain 1"/>
    <property type="match status" value="1"/>
</dbReference>
<dbReference type="InterPro" id="IPR001969">
    <property type="entry name" value="Aspartic_peptidase_AS"/>
</dbReference>
<dbReference type="SMART" id="SM00343">
    <property type="entry name" value="ZnF_C2HC"/>
    <property type="match status" value="1"/>
</dbReference>
<dbReference type="Gene3D" id="3.10.20.370">
    <property type="match status" value="1"/>
</dbReference>
<evidence type="ECO:0000256" key="9">
    <source>
        <dbReference type="ARBA" id="ARBA00022908"/>
    </source>
</evidence>
<feature type="domain" description="Integrase catalytic" evidence="17">
    <location>
        <begin position="1055"/>
        <end position="1213"/>
    </location>
</feature>
<feature type="compositionally biased region" description="Polar residues" evidence="14">
    <location>
        <begin position="142"/>
        <end position="156"/>
    </location>
</feature>
<feature type="domain" description="Integrase-type" evidence="18">
    <location>
        <begin position="1282"/>
        <end position="1342"/>
    </location>
</feature>
<dbReference type="SUPFAM" id="SSF53098">
    <property type="entry name" value="Ribonuclease H-like"/>
    <property type="match status" value="1"/>
</dbReference>
<keyword evidence="6" id="KW-0688">Ribosomal frameshifting</keyword>
<dbReference type="Pfam" id="PF00098">
    <property type="entry name" value="zf-CCHC"/>
    <property type="match status" value="1"/>
</dbReference>
<dbReference type="Gene3D" id="3.30.420.10">
    <property type="entry name" value="Ribonuclease H-like superfamily/Ribonuclease H"/>
    <property type="match status" value="1"/>
</dbReference>
<dbReference type="InterPro" id="IPR050951">
    <property type="entry name" value="Retrovirus_Pol_polyprotein"/>
</dbReference>
<keyword evidence="7" id="KW-0255">Endonuclease</keyword>
<feature type="region of interest" description="Disordered" evidence="14">
    <location>
        <begin position="1767"/>
        <end position="1789"/>
    </location>
</feature>
<evidence type="ECO:0000256" key="8">
    <source>
        <dbReference type="ARBA" id="ARBA00022801"/>
    </source>
</evidence>
<evidence type="ECO:0000256" key="4">
    <source>
        <dbReference type="ARBA" id="ARBA00022722"/>
    </source>
</evidence>
<dbReference type="PROSITE" id="PS51027">
    <property type="entry name" value="INTEGRASE_DBD"/>
    <property type="match status" value="1"/>
</dbReference>
<dbReference type="GO" id="GO:0005737">
    <property type="term" value="C:cytoplasm"/>
    <property type="evidence" value="ECO:0007669"/>
    <property type="project" value="UniProtKB-ARBA"/>
</dbReference>
<proteinExistence type="predicted"/>
<reference evidence="19" key="1">
    <citation type="submission" date="2013-03" db="EMBL/GenBank/DDBJ databases">
        <authorList>
            <person name="Aslett M."/>
        </authorList>
    </citation>
    <scope>NUCLEOTIDE SEQUENCE [LARGE SCALE GENOMIC DNA]</scope>
    <source>
        <strain evidence="19">ISE/inbred ISE</strain>
    </source>
</reference>
<dbReference type="InterPro" id="IPR043128">
    <property type="entry name" value="Rev_trsase/Diguanyl_cyclase"/>
</dbReference>
<dbReference type="EMBL" id="CAVP010060402">
    <property type="protein sequence ID" value="CDL96405.1"/>
    <property type="molecule type" value="Genomic_DNA"/>
</dbReference>
<organism evidence="19">
    <name type="scientific">Haemonchus contortus</name>
    <name type="common">Barber pole worm</name>
    <dbReference type="NCBI Taxonomy" id="6289"/>
    <lineage>
        <taxon>Eukaryota</taxon>
        <taxon>Metazoa</taxon>
        <taxon>Ecdysozoa</taxon>
        <taxon>Nematoda</taxon>
        <taxon>Chromadorea</taxon>
        <taxon>Rhabditida</taxon>
        <taxon>Rhabditina</taxon>
        <taxon>Rhabditomorpha</taxon>
        <taxon>Strongyloidea</taxon>
        <taxon>Trichostrongylidae</taxon>
        <taxon>Haemonchus</taxon>
    </lineage>
</organism>
<keyword evidence="2" id="KW-0808">Transferase</keyword>
<dbReference type="GO" id="GO:0003677">
    <property type="term" value="F:DNA binding"/>
    <property type="evidence" value="ECO:0007669"/>
    <property type="project" value="UniProtKB-KW"/>
</dbReference>
<keyword evidence="12" id="KW-0863">Zinc-finger</keyword>
<dbReference type="SUPFAM" id="SSF50630">
    <property type="entry name" value="Acid proteases"/>
    <property type="match status" value="1"/>
</dbReference>
<evidence type="ECO:0000256" key="2">
    <source>
        <dbReference type="ARBA" id="ARBA00022679"/>
    </source>
</evidence>
<feature type="domain" description="Reverse transcriptase" evidence="16">
    <location>
        <begin position="499"/>
        <end position="679"/>
    </location>
</feature>
<evidence type="ECO:0000256" key="12">
    <source>
        <dbReference type="PROSITE-ProRule" id="PRU00047"/>
    </source>
</evidence>
<keyword evidence="12" id="KW-0862">Zinc</keyword>
<dbReference type="InterPro" id="IPR001037">
    <property type="entry name" value="Integrase_C_retrovir"/>
</dbReference>
<dbReference type="FunFam" id="3.10.20.370:FF:000001">
    <property type="entry name" value="Retrovirus-related Pol polyprotein from transposon 17.6-like protein"/>
    <property type="match status" value="1"/>
</dbReference>
<dbReference type="PROSITE" id="PS00141">
    <property type="entry name" value="ASP_PROTEASE"/>
    <property type="match status" value="1"/>
</dbReference>
<dbReference type="CDD" id="cd00303">
    <property type="entry name" value="retropepsin_like"/>
    <property type="match status" value="1"/>
</dbReference>
<evidence type="ECO:0000256" key="6">
    <source>
        <dbReference type="ARBA" id="ARBA00022758"/>
    </source>
</evidence>
<dbReference type="CDD" id="cd09274">
    <property type="entry name" value="RNase_HI_RT_Ty3"/>
    <property type="match status" value="1"/>
</dbReference>
<feature type="region of interest" description="Disordered" evidence="14">
    <location>
        <begin position="1651"/>
        <end position="1672"/>
    </location>
</feature>
<feature type="DNA-binding region" description="Integrase-type" evidence="13">
    <location>
        <begin position="1282"/>
        <end position="1342"/>
    </location>
</feature>
<feature type="domain" description="CCHC-type" evidence="15">
    <location>
        <begin position="124"/>
        <end position="140"/>
    </location>
</feature>
<dbReference type="Gene3D" id="1.10.340.70">
    <property type="match status" value="1"/>
</dbReference>
<keyword evidence="8" id="KW-0378">Hydrolase</keyword>
<dbReference type="InterPro" id="IPR001584">
    <property type="entry name" value="Integrase_cat-core"/>
</dbReference>